<evidence type="ECO:0000256" key="5">
    <source>
        <dbReference type="ARBA" id="ARBA00023159"/>
    </source>
</evidence>
<keyword evidence="2" id="KW-0808">Transferase</keyword>
<dbReference type="SUPFAM" id="SSF46689">
    <property type="entry name" value="Homeodomain-like"/>
    <property type="match status" value="1"/>
</dbReference>
<dbReference type="SUPFAM" id="SSF55945">
    <property type="entry name" value="TATA-box binding protein-like"/>
    <property type="match status" value="1"/>
</dbReference>
<dbReference type="Gene3D" id="1.10.10.60">
    <property type="entry name" value="Homeodomain-like"/>
    <property type="match status" value="1"/>
</dbReference>
<dbReference type="RefSeq" id="WP_345397789.1">
    <property type="nucleotide sequence ID" value="NZ_BAABHG010000009.1"/>
</dbReference>
<dbReference type="InterPro" id="IPR050204">
    <property type="entry name" value="AraC_XylS_family_regulators"/>
</dbReference>
<sequence length="458" mass="48391">MTTYSAVVTTGIYCRPGCGSKPLARNLRAFGHAAAAEAAGFRACLRCRPYRVAGPIGSDAPELVCRAVRMIIGGALDHGGTEAALAERVGLSARHLRRLFQQHLGASPDQLARSRRAHFARRLLDDSDLTVLDIAFASGFGSLRQFNRTMREVFHASPTDLRERRRKADRLVADGGLALRLPVLPGYDWDAARAFLAVRAVPGVESVAGEVYRRTVTVEGAPGLLEILPGGTDHLLLRAHLPYWEGLIHVVDRAGQLLGLDTDHTAAATALRGDADLGGLVRHRPGLAVPGAWSAFEIAARAVLSRGREAGEVTSWLGRIARELGTPVPGLPGGLSHLFPEPATVEAAGPARLGLPAREAAAIVAVAGAAHGEDTPLRYGARAEELVGVAGLDTELAQLIAYRLGDGTAFPGGDPALAAALEDLGITREDRWRPWSALAATHLICHGDTLARSAVSPL</sequence>
<evidence type="ECO:0000256" key="4">
    <source>
        <dbReference type="ARBA" id="ARBA00023125"/>
    </source>
</evidence>
<dbReference type="SMART" id="SM00342">
    <property type="entry name" value="HTH_ARAC"/>
    <property type="match status" value="1"/>
</dbReference>
<keyword evidence="6" id="KW-0804">Transcription</keyword>
<comment type="caution">
    <text evidence="8">The sequence shown here is derived from an EMBL/GenBank/DDBJ whole genome shotgun (WGS) entry which is preliminary data.</text>
</comment>
<name>A0ABW5GGF1_9PSEU</name>
<dbReference type="Gene3D" id="3.40.10.10">
    <property type="entry name" value="DNA Methylphosphotriester Repair Domain"/>
    <property type="match status" value="1"/>
</dbReference>
<feature type="domain" description="HTH araC/xylS-type" evidence="7">
    <location>
        <begin position="66"/>
        <end position="164"/>
    </location>
</feature>
<dbReference type="InterPro" id="IPR035451">
    <property type="entry name" value="Ada-like_dom_sf"/>
</dbReference>
<dbReference type="SMART" id="SM01009">
    <property type="entry name" value="AlkA_N"/>
    <property type="match status" value="1"/>
</dbReference>
<gene>
    <name evidence="8" type="ORF">ACFSYJ_17355</name>
</gene>
<dbReference type="Gene3D" id="1.10.340.30">
    <property type="entry name" value="Hypothetical protein, domain 2"/>
    <property type="match status" value="1"/>
</dbReference>
<dbReference type="PANTHER" id="PTHR46796">
    <property type="entry name" value="HTH-TYPE TRANSCRIPTIONAL ACTIVATOR RHAS-RELATED"/>
    <property type="match status" value="1"/>
</dbReference>
<evidence type="ECO:0000256" key="1">
    <source>
        <dbReference type="ARBA" id="ARBA00001947"/>
    </source>
</evidence>
<keyword evidence="5" id="KW-0010">Activator</keyword>
<dbReference type="InterPro" id="IPR018060">
    <property type="entry name" value="HTH_AraC"/>
</dbReference>
<dbReference type="InterPro" id="IPR010316">
    <property type="entry name" value="AlkA_N"/>
</dbReference>
<organism evidence="8 9">
    <name type="scientific">Amycolatopsis samaneae</name>
    <dbReference type="NCBI Taxonomy" id="664691"/>
    <lineage>
        <taxon>Bacteria</taxon>
        <taxon>Bacillati</taxon>
        <taxon>Actinomycetota</taxon>
        <taxon>Actinomycetes</taxon>
        <taxon>Pseudonocardiales</taxon>
        <taxon>Pseudonocardiaceae</taxon>
        <taxon>Amycolatopsis</taxon>
    </lineage>
</organism>
<keyword evidence="4" id="KW-0238">DNA-binding</keyword>
<dbReference type="Pfam" id="PF02805">
    <property type="entry name" value="Ada_Zn_binding"/>
    <property type="match status" value="1"/>
</dbReference>
<evidence type="ECO:0000313" key="8">
    <source>
        <dbReference type="EMBL" id="MFD2460379.1"/>
    </source>
</evidence>
<keyword evidence="2" id="KW-0489">Methyltransferase</keyword>
<keyword evidence="3" id="KW-0805">Transcription regulation</keyword>
<dbReference type="PROSITE" id="PS01124">
    <property type="entry name" value="HTH_ARAC_FAMILY_2"/>
    <property type="match status" value="1"/>
</dbReference>
<protein>
    <submittedName>
        <fullName evidence="8">AlkA N-terminal domain-containing protein</fullName>
    </submittedName>
</protein>
<dbReference type="InterPro" id="IPR004026">
    <property type="entry name" value="Ada_DNA_repair_Zn-bd"/>
</dbReference>
<dbReference type="Gene3D" id="3.30.310.20">
    <property type="entry name" value="DNA-3-methyladenine glycosylase AlkA, N-terminal domain"/>
    <property type="match status" value="1"/>
</dbReference>
<evidence type="ECO:0000256" key="6">
    <source>
        <dbReference type="ARBA" id="ARBA00023163"/>
    </source>
</evidence>
<accession>A0ABW5GGF1</accession>
<evidence type="ECO:0000256" key="3">
    <source>
        <dbReference type="ARBA" id="ARBA00023015"/>
    </source>
</evidence>
<dbReference type="Pfam" id="PF06029">
    <property type="entry name" value="AlkA_N"/>
    <property type="match status" value="1"/>
</dbReference>
<evidence type="ECO:0000256" key="2">
    <source>
        <dbReference type="ARBA" id="ARBA00022603"/>
    </source>
</evidence>
<proteinExistence type="predicted"/>
<dbReference type="SUPFAM" id="SSF48150">
    <property type="entry name" value="DNA-glycosylase"/>
    <property type="match status" value="1"/>
</dbReference>
<comment type="cofactor">
    <cofactor evidence="1">
        <name>Zn(2+)</name>
        <dbReference type="ChEBI" id="CHEBI:29105"/>
    </cofactor>
</comment>
<dbReference type="EMBL" id="JBHUKU010000008">
    <property type="protein sequence ID" value="MFD2460379.1"/>
    <property type="molecule type" value="Genomic_DNA"/>
</dbReference>
<dbReference type="PANTHER" id="PTHR46796:SF6">
    <property type="entry name" value="ARAC SUBFAMILY"/>
    <property type="match status" value="1"/>
</dbReference>
<dbReference type="InterPro" id="IPR011257">
    <property type="entry name" value="DNA_glycosylase"/>
</dbReference>
<dbReference type="Pfam" id="PF12833">
    <property type="entry name" value="HTH_18"/>
    <property type="match status" value="1"/>
</dbReference>
<dbReference type="Proteomes" id="UP001597419">
    <property type="component" value="Unassembled WGS sequence"/>
</dbReference>
<dbReference type="SUPFAM" id="SSF57884">
    <property type="entry name" value="Ada DNA repair protein, N-terminal domain (N-Ada 10)"/>
    <property type="match status" value="1"/>
</dbReference>
<reference evidence="9" key="1">
    <citation type="journal article" date="2019" name="Int. J. Syst. Evol. Microbiol.">
        <title>The Global Catalogue of Microorganisms (GCM) 10K type strain sequencing project: providing services to taxonomists for standard genome sequencing and annotation.</title>
        <authorList>
            <consortium name="The Broad Institute Genomics Platform"/>
            <consortium name="The Broad Institute Genome Sequencing Center for Infectious Disease"/>
            <person name="Wu L."/>
            <person name="Ma J."/>
        </authorList>
    </citation>
    <scope>NUCLEOTIDE SEQUENCE [LARGE SCALE GENOMIC DNA]</scope>
    <source>
        <strain evidence="9">CGMCC 4.7643</strain>
    </source>
</reference>
<evidence type="ECO:0000313" key="9">
    <source>
        <dbReference type="Proteomes" id="UP001597419"/>
    </source>
</evidence>
<evidence type="ECO:0000259" key="7">
    <source>
        <dbReference type="PROSITE" id="PS01124"/>
    </source>
</evidence>
<keyword evidence="9" id="KW-1185">Reference proteome</keyword>
<dbReference type="InterPro" id="IPR009057">
    <property type="entry name" value="Homeodomain-like_sf"/>
</dbReference>
<dbReference type="InterPro" id="IPR037046">
    <property type="entry name" value="AlkA_N_sf"/>
</dbReference>